<keyword evidence="1" id="KW-0678">Repressor</keyword>
<dbReference type="SMART" id="SM01134">
    <property type="entry name" value="DeoRC"/>
    <property type="match status" value="1"/>
</dbReference>
<accession>A0A369ULQ6</accession>
<dbReference type="AlphaFoldDB" id="A0A369ULQ6"/>
<gene>
    <name evidence="6" type="ORF">DVJ77_15520</name>
</gene>
<dbReference type="GO" id="GO:0003677">
    <property type="term" value="F:DNA binding"/>
    <property type="evidence" value="ECO:0007669"/>
    <property type="project" value="UniProtKB-KW"/>
</dbReference>
<dbReference type="RefSeq" id="WP_114846431.1">
    <property type="nucleotide sequence ID" value="NZ_JBHSPE010000002.1"/>
</dbReference>
<evidence type="ECO:0000313" key="7">
    <source>
        <dbReference type="Proteomes" id="UP000253782"/>
    </source>
</evidence>
<dbReference type="Proteomes" id="UP000253782">
    <property type="component" value="Unassembled WGS sequence"/>
</dbReference>
<feature type="domain" description="HTH deoR-type" evidence="5">
    <location>
        <begin position="3"/>
        <end position="58"/>
    </location>
</feature>
<dbReference type="InterPro" id="IPR036388">
    <property type="entry name" value="WH-like_DNA-bd_sf"/>
</dbReference>
<dbReference type="PRINTS" id="PR00037">
    <property type="entry name" value="HTHLACR"/>
</dbReference>
<reference evidence="6 7" key="1">
    <citation type="submission" date="2018-07" db="EMBL/GenBank/DDBJ databases">
        <title>Dyella tabacisoli L4-6T, whole genome shotgun sequence.</title>
        <authorList>
            <person name="Zhou X.-K."/>
            <person name="Li W.-J."/>
            <person name="Duan Y.-Q."/>
        </authorList>
    </citation>
    <scope>NUCLEOTIDE SEQUENCE [LARGE SCALE GENOMIC DNA]</scope>
    <source>
        <strain evidence="6 7">L4-6</strain>
    </source>
</reference>
<dbReference type="InterPro" id="IPR018356">
    <property type="entry name" value="Tscrpt_reg_HTH_DeoR_CS"/>
</dbReference>
<dbReference type="PANTHER" id="PTHR30363:SF4">
    <property type="entry name" value="GLYCEROL-3-PHOSPHATE REGULON REPRESSOR"/>
    <property type="match status" value="1"/>
</dbReference>
<evidence type="ECO:0000256" key="4">
    <source>
        <dbReference type="ARBA" id="ARBA00023163"/>
    </source>
</evidence>
<dbReference type="PROSITE" id="PS51000">
    <property type="entry name" value="HTH_DEOR_2"/>
    <property type="match status" value="1"/>
</dbReference>
<proteinExistence type="predicted"/>
<keyword evidence="2" id="KW-0805">Transcription regulation</keyword>
<keyword evidence="7" id="KW-1185">Reference proteome</keyword>
<dbReference type="InterPro" id="IPR037171">
    <property type="entry name" value="NagB/RpiA_transferase-like"/>
</dbReference>
<evidence type="ECO:0000256" key="3">
    <source>
        <dbReference type="ARBA" id="ARBA00023125"/>
    </source>
</evidence>
<dbReference type="SUPFAM" id="SSF100950">
    <property type="entry name" value="NagB/RpiA/CoA transferase-like"/>
    <property type="match status" value="1"/>
</dbReference>
<keyword evidence="3" id="KW-0238">DNA-binding</keyword>
<evidence type="ECO:0000313" key="6">
    <source>
        <dbReference type="EMBL" id="RDD80648.1"/>
    </source>
</evidence>
<dbReference type="Pfam" id="PF00455">
    <property type="entry name" value="DeoRC"/>
    <property type="match status" value="1"/>
</dbReference>
<dbReference type="InterPro" id="IPR036390">
    <property type="entry name" value="WH_DNA-bd_sf"/>
</dbReference>
<dbReference type="GO" id="GO:0003700">
    <property type="term" value="F:DNA-binding transcription factor activity"/>
    <property type="evidence" value="ECO:0007669"/>
    <property type="project" value="InterPro"/>
</dbReference>
<dbReference type="EMBL" id="QQAH01000015">
    <property type="protein sequence ID" value="RDD80648.1"/>
    <property type="molecule type" value="Genomic_DNA"/>
</dbReference>
<dbReference type="SMART" id="SM00420">
    <property type="entry name" value="HTH_DEOR"/>
    <property type="match status" value="1"/>
</dbReference>
<dbReference type="InterPro" id="IPR001034">
    <property type="entry name" value="DeoR_HTH"/>
</dbReference>
<name>A0A369ULQ6_9GAMM</name>
<dbReference type="PANTHER" id="PTHR30363">
    <property type="entry name" value="HTH-TYPE TRANSCRIPTIONAL REGULATOR SRLR-RELATED"/>
    <property type="match status" value="1"/>
</dbReference>
<protein>
    <submittedName>
        <fullName evidence="6">DeoR/GlpR transcriptional regulator</fullName>
    </submittedName>
</protein>
<dbReference type="SUPFAM" id="SSF46785">
    <property type="entry name" value="Winged helix' DNA-binding domain"/>
    <property type="match status" value="1"/>
</dbReference>
<dbReference type="Pfam" id="PF08220">
    <property type="entry name" value="HTH_DeoR"/>
    <property type="match status" value="1"/>
</dbReference>
<dbReference type="Gene3D" id="1.10.10.10">
    <property type="entry name" value="Winged helix-like DNA-binding domain superfamily/Winged helix DNA-binding domain"/>
    <property type="match status" value="1"/>
</dbReference>
<dbReference type="InterPro" id="IPR050313">
    <property type="entry name" value="Carb_Metab_HTH_regulators"/>
</dbReference>
<organism evidence="6 7">
    <name type="scientific">Dyella tabacisoli</name>
    <dbReference type="NCBI Taxonomy" id="2282381"/>
    <lineage>
        <taxon>Bacteria</taxon>
        <taxon>Pseudomonadati</taxon>
        <taxon>Pseudomonadota</taxon>
        <taxon>Gammaproteobacteria</taxon>
        <taxon>Lysobacterales</taxon>
        <taxon>Rhodanobacteraceae</taxon>
        <taxon>Dyella</taxon>
    </lineage>
</organism>
<dbReference type="OrthoDB" id="9814815at2"/>
<evidence type="ECO:0000259" key="5">
    <source>
        <dbReference type="PROSITE" id="PS51000"/>
    </source>
</evidence>
<sequence>MLTIHRKQAILSALKRDGQVIAKTLSEGFGVSEDTVRRDLRELAAEGLLQRVHGGALPASPAVADFAQRQHIATTAKTAIARAAAQMIQPGQIVILDGGTTAVQLAQQLPPGLQATVVTHSPSVAVVLAEHPGIEVVLIGGRLFKHSMVAVGAAAIEAIGHIRADVYFMGVTGIHPSAGLSTGDLEEAYVKRALASRAAETVVLASAEKLHAASAYVIADASAASSIVVEKATPAALTDPFAALGIAIVHA</sequence>
<keyword evidence="4" id="KW-0804">Transcription</keyword>
<comment type="caution">
    <text evidence="6">The sequence shown here is derived from an EMBL/GenBank/DDBJ whole genome shotgun (WGS) entry which is preliminary data.</text>
</comment>
<evidence type="ECO:0000256" key="2">
    <source>
        <dbReference type="ARBA" id="ARBA00023015"/>
    </source>
</evidence>
<dbReference type="InterPro" id="IPR014036">
    <property type="entry name" value="DeoR-like_C"/>
</dbReference>
<dbReference type="PROSITE" id="PS00894">
    <property type="entry name" value="HTH_DEOR_1"/>
    <property type="match status" value="1"/>
</dbReference>
<evidence type="ECO:0000256" key="1">
    <source>
        <dbReference type="ARBA" id="ARBA00022491"/>
    </source>
</evidence>
<dbReference type="Gene3D" id="3.40.50.1360">
    <property type="match status" value="1"/>
</dbReference>